<dbReference type="Proteomes" id="UP000006329">
    <property type="component" value="Unassembled WGS sequence"/>
</dbReference>
<name>A0A0E2BD03_9LEPT</name>
<dbReference type="AlphaFoldDB" id="A0A0E2BD03"/>
<evidence type="ECO:0000313" key="2">
    <source>
        <dbReference type="Proteomes" id="UP000006329"/>
    </source>
</evidence>
<evidence type="ECO:0000313" key="1">
    <source>
        <dbReference type="EMBL" id="EKO33098.1"/>
    </source>
</evidence>
<gene>
    <name evidence="1" type="ORF">LEP1GSC179_3739</name>
</gene>
<reference evidence="1" key="1">
    <citation type="submission" date="2012-10" db="EMBL/GenBank/DDBJ databases">
        <authorList>
            <person name="Harkins D.M."/>
            <person name="Durkin A.S."/>
            <person name="Brinkac L.M."/>
            <person name="Haft D.H."/>
            <person name="Selengut J.D."/>
            <person name="Sanka R."/>
            <person name="DePew J."/>
            <person name="Purushe J."/>
            <person name="Matthias M.A."/>
            <person name="Vinetz J.M."/>
            <person name="Sutton G.G."/>
            <person name="Nierman W.C."/>
            <person name="Fouts D.E."/>
        </authorList>
    </citation>
    <scope>NUCLEOTIDE SEQUENCE [LARGE SCALE GENOMIC DNA]</scope>
    <source>
        <strain evidence="1">MOR084</strain>
    </source>
</reference>
<sequence length="39" mass="4935">MYFCLVYYFYGIKTSWEFKSENYTALFQLAFILFRMSRR</sequence>
<accession>A0A0E2BD03</accession>
<keyword evidence="2" id="KW-1185">Reference proteome</keyword>
<comment type="caution">
    <text evidence="1">The sequence shown here is derived from an EMBL/GenBank/DDBJ whole genome shotgun (WGS) entry which is preliminary data.</text>
</comment>
<organism evidence="1 2">
    <name type="scientific">Leptospira santarosai str. MOR084</name>
    <dbReference type="NCBI Taxonomy" id="1049984"/>
    <lineage>
        <taxon>Bacteria</taxon>
        <taxon>Pseudomonadati</taxon>
        <taxon>Spirochaetota</taxon>
        <taxon>Spirochaetia</taxon>
        <taxon>Leptospirales</taxon>
        <taxon>Leptospiraceae</taxon>
        <taxon>Leptospira</taxon>
    </lineage>
</organism>
<dbReference type="EMBL" id="AHON02000059">
    <property type="protein sequence ID" value="EKO33098.1"/>
    <property type="molecule type" value="Genomic_DNA"/>
</dbReference>
<proteinExistence type="predicted"/>
<protein>
    <submittedName>
        <fullName evidence="1">Uncharacterized protein</fullName>
    </submittedName>
</protein>